<feature type="region of interest" description="Disordered" evidence="2">
    <location>
        <begin position="1"/>
        <end position="24"/>
    </location>
</feature>
<dbReference type="Pfam" id="PF24244">
    <property type="entry name" value="Iec3-like_M"/>
    <property type="match status" value="1"/>
</dbReference>
<feature type="domain" description="INO80 complex subunit 3-like middle region" evidence="4">
    <location>
        <begin position="161"/>
        <end position="258"/>
    </location>
</feature>
<feature type="compositionally biased region" description="Basic and acidic residues" evidence="2">
    <location>
        <begin position="302"/>
        <end position="312"/>
    </location>
</feature>
<evidence type="ECO:0000259" key="3">
    <source>
        <dbReference type="Pfam" id="PF14612"/>
    </source>
</evidence>
<feature type="domain" description="INO80 complex subunit 3 N-terminal" evidence="3">
    <location>
        <begin position="31"/>
        <end position="98"/>
    </location>
</feature>
<reference evidence="5 6" key="1">
    <citation type="submission" date="2021-11" db="EMBL/GenBank/DDBJ databases">
        <title>Black yeast isolated from Biological Soil Crust.</title>
        <authorList>
            <person name="Kurbessoian T."/>
        </authorList>
    </citation>
    <scope>NUCLEOTIDE SEQUENCE [LARGE SCALE GENOMIC DNA]</scope>
    <source>
        <strain evidence="5 6">CCFEE 5522</strain>
    </source>
</reference>
<keyword evidence="6" id="KW-1185">Reference proteome</keyword>
<dbReference type="InterPro" id="IPR032742">
    <property type="entry name" value="Iec3_N"/>
</dbReference>
<feature type="coiled-coil region" evidence="1">
    <location>
        <begin position="51"/>
        <end position="85"/>
    </location>
</feature>
<evidence type="ECO:0000313" key="6">
    <source>
        <dbReference type="Proteomes" id="UP001324427"/>
    </source>
</evidence>
<proteinExistence type="predicted"/>
<evidence type="ECO:0000259" key="4">
    <source>
        <dbReference type="Pfam" id="PF24244"/>
    </source>
</evidence>
<evidence type="ECO:0000256" key="1">
    <source>
        <dbReference type="SAM" id="Coils"/>
    </source>
</evidence>
<sequence>MSDSESLHAHPTIGGKSLESLQPHSGRAAYKSWRKKYRKMRVTFDGVLEANKRLFRDEHKLESIAKRLREELDGLLDICLDLNENPSIPPDLRFNIRPAPRHAPNVYIEPQITPEVANSMVAEYREAVSVGRIPPLDLHVVRDQIEQRLAAQGTETLDDLSLGTPHPVTTVGQLLPEDIRGDDPPSYLSLDQETTYLLRLDTKLGGVDPFTGPRANSAETAKLLEEEKHFATLTPREQERQIELLNPQSQHSWLKTHAKTHPTGGADVDDNESLASHEAKPAAAPRKRGGGGAASKNLAKQVGDRAVERAREGFSPSAGSASNGFPGDAMEPDELGMMEDQAAPSSAGRKRVRDPDGAYRVKGGKGGAGAAKGKRKRGGSGEDGGGGSSKKARVTGDDGS</sequence>
<name>A0AAV9J9L0_9PEZI</name>
<dbReference type="EMBL" id="JAVFHQ010000052">
    <property type="protein sequence ID" value="KAK4541463.1"/>
    <property type="molecule type" value="Genomic_DNA"/>
</dbReference>
<comment type="caution">
    <text evidence="5">The sequence shown here is derived from an EMBL/GenBank/DDBJ whole genome shotgun (WGS) entry which is preliminary data.</text>
</comment>
<evidence type="ECO:0008006" key="7">
    <source>
        <dbReference type="Google" id="ProtNLM"/>
    </source>
</evidence>
<dbReference type="Proteomes" id="UP001324427">
    <property type="component" value="Unassembled WGS sequence"/>
</dbReference>
<dbReference type="InterPro" id="IPR055449">
    <property type="entry name" value="Iec3-like_M"/>
</dbReference>
<evidence type="ECO:0000256" key="2">
    <source>
        <dbReference type="SAM" id="MobiDB-lite"/>
    </source>
</evidence>
<protein>
    <recommendedName>
        <fullName evidence="7">IEC3 subunit of the Ino80 complex, chromatin re-modelling-domain-containing protein</fullName>
    </recommendedName>
</protein>
<keyword evidence="1" id="KW-0175">Coiled coil</keyword>
<accession>A0AAV9J9L0</accession>
<feature type="region of interest" description="Disordered" evidence="2">
    <location>
        <begin position="258"/>
        <end position="400"/>
    </location>
</feature>
<dbReference type="Pfam" id="PF14612">
    <property type="entry name" value="Ino80_Iec3"/>
    <property type="match status" value="1"/>
</dbReference>
<dbReference type="GO" id="GO:0031011">
    <property type="term" value="C:Ino80 complex"/>
    <property type="evidence" value="ECO:0007669"/>
    <property type="project" value="InterPro"/>
</dbReference>
<evidence type="ECO:0000313" key="5">
    <source>
        <dbReference type="EMBL" id="KAK4541463.1"/>
    </source>
</evidence>
<gene>
    <name evidence="5" type="ORF">LTR36_007909</name>
</gene>
<dbReference type="AlphaFoldDB" id="A0AAV9J9L0"/>
<organism evidence="5 6">
    <name type="scientific">Oleoguttula mirabilis</name>
    <dbReference type="NCBI Taxonomy" id="1507867"/>
    <lineage>
        <taxon>Eukaryota</taxon>
        <taxon>Fungi</taxon>
        <taxon>Dikarya</taxon>
        <taxon>Ascomycota</taxon>
        <taxon>Pezizomycotina</taxon>
        <taxon>Dothideomycetes</taxon>
        <taxon>Dothideomycetidae</taxon>
        <taxon>Mycosphaerellales</taxon>
        <taxon>Teratosphaeriaceae</taxon>
        <taxon>Oleoguttula</taxon>
    </lineage>
</organism>
<dbReference type="GO" id="GO:0006338">
    <property type="term" value="P:chromatin remodeling"/>
    <property type="evidence" value="ECO:0007669"/>
    <property type="project" value="InterPro"/>
</dbReference>